<gene>
    <name evidence="1" type="ORF">L6164_008223</name>
</gene>
<accession>A0ACB9PGB8</accession>
<keyword evidence="2" id="KW-1185">Reference proteome</keyword>
<evidence type="ECO:0000313" key="2">
    <source>
        <dbReference type="Proteomes" id="UP000828941"/>
    </source>
</evidence>
<evidence type="ECO:0000313" key="1">
    <source>
        <dbReference type="EMBL" id="KAI4347408.1"/>
    </source>
</evidence>
<protein>
    <submittedName>
        <fullName evidence="1">Uncharacterized protein</fullName>
    </submittedName>
</protein>
<proteinExistence type="predicted"/>
<sequence>MKWRNYYMDVMLIPSGSLIAVTYHVWLWHKVQTQPFSTIYGIDVDGLQKRFWHSNYSKHDHGINSYGHHIHSSSSVVLQQP</sequence>
<organism evidence="1 2">
    <name type="scientific">Bauhinia variegata</name>
    <name type="common">Purple orchid tree</name>
    <name type="synonym">Phanera variegata</name>
    <dbReference type="NCBI Taxonomy" id="167791"/>
    <lineage>
        <taxon>Eukaryota</taxon>
        <taxon>Viridiplantae</taxon>
        <taxon>Streptophyta</taxon>
        <taxon>Embryophyta</taxon>
        <taxon>Tracheophyta</taxon>
        <taxon>Spermatophyta</taxon>
        <taxon>Magnoliopsida</taxon>
        <taxon>eudicotyledons</taxon>
        <taxon>Gunneridae</taxon>
        <taxon>Pentapetalae</taxon>
        <taxon>rosids</taxon>
        <taxon>fabids</taxon>
        <taxon>Fabales</taxon>
        <taxon>Fabaceae</taxon>
        <taxon>Cercidoideae</taxon>
        <taxon>Cercideae</taxon>
        <taxon>Bauhiniinae</taxon>
        <taxon>Bauhinia</taxon>
    </lineage>
</organism>
<name>A0ACB9PGB8_BAUVA</name>
<comment type="caution">
    <text evidence="1">The sequence shown here is derived from an EMBL/GenBank/DDBJ whole genome shotgun (WGS) entry which is preliminary data.</text>
</comment>
<dbReference type="Proteomes" id="UP000828941">
    <property type="component" value="Chromosome 4"/>
</dbReference>
<reference evidence="1 2" key="1">
    <citation type="journal article" date="2022" name="DNA Res.">
        <title>Chromosomal-level genome assembly of the orchid tree Bauhinia variegata (Leguminosae; Cercidoideae) supports the allotetraploid origin hypothesis of Bauhinia.</title>
        <authorList>
            <person name="Zhong Y."/>
            <person name="Chen Y."/>
            <person name="Zheng D."/>
            <person name="Pang J."/>
            <person name="Liu Y."/>
            <person name="Luo S."/>
            <person name="Meng S."/>
            <person name="Qian L."/>
            <person name="Wei D."/>
            <person name="Dai S."/>
            <person name="Zhou R."/>
        </authorList>
    </citation>
    <scope>NUCLEOTIDE SEQUENCE [LARGE SCALE GENOMIC DNA]</scope>
    <source>
        <strain evidence="1">BV-YZ2020</strain>
    </source>
</reference>
<dbReference type="EMBL" id="CM039429">
    <property type="protein sequence ID" value="KAI4347408.1"/>
    <property type="molecule type" value="Genomic_DNA"/>
</dbReference>